<feature type="compositionally biased region" description="Low complexity" evidence="1">
    <location>
        <begin position="1"/>
        <end position="16"/>
    </location>
</feature>
<dbReference type="Gramene" id="OGLUM04G10970.1">
    <property type="protein sequence ID" value="OGLUM04G10970.1"/>
    <property type="gene ID" value="OGLUM04G10970"/>
</dbReference>
<feature type="region of interest" description="Disordered" evidence="1">
    <location>
        <begin position="1"/>
        <end position="39"/>
    </location>
</feature>
<dbReference type="AlphaFoldDB" id="A0A0D9ZK99"/>
<keyword evidence="3" id="KW-1185">Reference proteome</keyword>
<organism evidence="2">
    <name type="scientific">Oryza glumipatula</name>
    <dbReference type="NCBI Taxonomy" id="40148"/>
    <lineage>
        <taxon>Eukaryota</taxon>
        <taxon>Viridiplantae</taxon>
        <taxon>Streptophyta</taxon>
        <taxon>Embryophyta</taxon>
        <taxon>Tracheophyta</taxon>
        <taxon>Spermatophyta</taxon>
        <taxon>Magnoliopsida</taxon>
        <taxon>Liliopsida</taxon>
        <taxon>Poales</taxon>
        <taxon>Poaceae</taxon>
        <taxon>BOP clade</taxon>
        <taxon>Oryzoideae</taxon>
        <taxon>Oryzeae</taxon>
        <taxon>Oryzinae</taxon>
        <taxon>Oryza</taxon>
    </lineage>
</organism>
<reference evidence="2" key="2">
    <citation type="submission" date="2018-05" db="EMBL/GenBank/DDBJ databases">
        <title>OgluRS3 (Oryza glumaepatula Reference Sequence Version 3).</title>
        <authorList>
            <person name="Zhang J."/>
            <person name="Kudrna D."/>
            <person name="Lee S."/>
            <person name="Talag J."/>
            <person name="Welchert J."/>
            <person name="Wing R.A."/>
        </authorList>
    </citation>
    <scope>NUCLEOTIDE SEQUENCE [LARGE SCALE GENOMIC DNA]</scope>
</reference>
<proteinExistence type="predicted"/>
<accession>A0A0D9ZK99</accession>
<dbReference type="HOGENOM" id="CLU_2816580_0_0_1"/>
<reference evidence="2" key="1">
    <citation type="submission" date="2015-04" db="UniProtKB">
        <authorList>
            <consortium name="EnsemblPlants"/>
        </authorList>
    </citation>
    <scope>IDENTIFICATION</scope>
</reference>
<dbReference type="EnsemblPlants" id="OGLUM04G10970.1">
    <property type="protein sequence ID" value="OGLUM04G10970.1"/>
    <property type="gene ID" value="OGLUM04G10970"/>
</dbReference>
<evidence type="ECO:0000313" key="3">
    <source>
        <dbReference type="Proteomes" id="UP000026961"/>
    </source>
</evidence>
<name>A0A0D9ZK99_9ORYZ</name>
<dbReference type="Proteomes" id="UP000026961">
    <property type="component" value="Chromosome 4"/>
</dbReference>
<evidence type="ECO:0000313" key="2">
    <source>
        <dbReference type="EnsemblPlants" id="OGLUM04G10970.1"/>
    </source>
</evidence>
<sequence length="67" mass="6378">MTGAAAGSSRRGAATAPSGFPGGAAESSPAAVSGSPRRRSYELPDGVGFRAMVVAAADLLAAASVDA</sequence>
<protein>
    <submittedName>
        <fullName evidence="2">Uncharacterized protein</fullName>
    </submittedName>
</protein>
<evidence type="ECO:0000256" key="1">
    <source>
        <dbReference type="SAM" id="MobiDB-lite"/>
    </source>
</evidence>